<dbReference type="PANTHER" id="PTHR12001">
    <property type="entry name" value="GERANYLGERANYL PYROPHOSPHATE SYNTHASE"/>
    <property type="match status" value="1"/>
</dbReference>
<dbReference type="Pfam" id="PF00348">
    <property type="entry name" value="polyprenyl_synt"/>
    <property type="match status" value="1"/>
</dbReference>
<keyword evidence="1" id="KW-0479">Metal-binding</keyword>
<keyword evidence="5" id="KW-1185">Reference proteome</keyword>
<comment type="similarity">
    <text evidence="3">Belongs to the FPP/GGPP synthase family.</text>
</comment>
<dbReference type="EC" id="2.5.1.-" evidence="4"/>
<keyword evidence="2" id="KW-0460">Magnesium</keyword>
<accession>A0ABW2VU13</accession>
<dbReference type="Gene3D" id="1.10.600.10">
    <property type="entry name" value="Farnesyl Diphosphate Synthase"/>
    <property type="match status" value="1"/>
</dbReference>
<reference evidence="5" key="1">
    <citation type="journal article" date="2019" name="Int. J. Syst. Evol. Microbiol.">
        <title>The Global Catalogue of Microorganisms (GCM) 10K type strain sequencing project: providing services to taxonomists for standard genome sequencing and annotation.</title>
        <authorList>
            <consortium name="The Broad Institute Genomics Platform"/>
            <consortium name="The Broad Institute Genome Sequencing Center for Infectious Disease"/>
            <person name="Wu L."/>
            <person name="Ma J."/>
        </authorList>
    </citation>
    <scope>NUCLEOTIDE SEQUENCE [LARGE SCALE GENOMIC DNA]</scope>
    <source>
        <strain evidence="5">CGMCC 4.7198</strain>
    </source>
</reference>
<gene>
    <name evidence="4" type="ORF">ACFQZP_41130</name>
</gene>
<evidence type="ECO:0000256" key="3">
    <source>
        <dbReference type="RuleBase" id="RU004466"/>
    </source>
</evidence>
<protein>
    <submittedName>
        <fullName evidence="4">Polyprenyl synthetase family protein</fullName>
        <ecNumber evidence="4">2.5.1.-</ecNumber>
    </submittedName>
</protein>
<evidence type="ECO:0000313" key="4">
    <source>
        <dbReference type="EMBL" id="MFD0287911.1"/>
    </source>
</evidence>
<sequence>MPPSFADEARDDELAALLTADLERLLPLESTSLLDAAARHALLPAGKLLRPLLLVRSALAAGGSAERVLPAAAGLECAHVGSLIHDDLIDQDTVRRGRRAVHDHYGPAVAIVTGNSLFFTWFEALAECAARGVPHARIVAAARIQARAGRLVCEGAARELAQAADLETTVEDYMEMVRLKTAALTSAACWIGATLAGARRARTEAFAAFGEALGMAFQISDDLLPYAPASEGVGKPANSDLRNRRPTLPVLIARDRATSAQREDLRHAFTAQPSDENAEAIRTVITATGADFAAAEAAERHTTLALHHLSQMTDTIHRRHLEALAIGRSAGR</sequence>
<name>A0ABW2VU13_9ACTN</name>
<evidence type="ECO:0000256" key="2">
    <source>
        <dbReference type="ARBA" id="ARBA00022842"/>
    </source>
</evidence>
<organism evidence="4 5">
    <name type="scientific">Streptomyces lutosisoli</name>
    <dbReference type="NCBI Taxonomy" id="2665721"/>
    <lineage>
        <taxon>Bacteria</taxon>
        <taxon>Bacillati</taxon>
        <taxon>Actinomycetota</taxon>
        <taxon>Actinomycetes</taxon>
        <taxon>Kitasatosporales</taxon>
        <taxon>Streptomycetaceae</taxon>
        <taxon>Streptomyces</taxon>
    </lineage>
</organism>
<keyword evidence="3 4" id="KW-0808">Transferase</keyword>
<dbReference type="CDD" id="cd00685">
    <property type="entry name" value="Trans_IPPS_HT"/>
    <property type="match status" value="1"/>
</dbReference>
<dbReference type="InterPro" id="IPR008949">
    <property type="entry name" value="Isoprenoid_synthase_dom_sf"/>
</dbReference>
<dbReference type="EMBL" id="JBHTEC010000006">
    <property type="protein sequence ID" value="MFD0287911.1"/>
    <property type="molecule type" value="Genomic_DNA"/>
</dbReference>
<dbReference type="GO" id="GO:0016740">
    <property type="term" value="F:transferase activity"/>
    <property type="evidence" value="ECO:0007669"/>
    <property type="project" value="UniProtKB-KW"/>
</dbReference>
<dbReference type="PROSITE" id="PS00723">
    <property type="entry name" value="POLYPRENYL_SYNTHASE_1"/>
    <property type="match status" value="1"/>
</dbReference>
<comment type="caution">
    <text evidence="4">The sequence shown here is derived from an EMBL/GenBank/DDBJ whole genome shotgun (WGS) entry which is preliminary data.</text>
</comment>
<dbReference type="InterPro" id="IPR033749">
    <property type="entry name" value="Polyprenyl_synt_CS"/>
</dbReference>
<dbReference type="PANTHER" id="PTHR12001:SF86">
    <property type="entry name" value="GERANYLGERANYL DIPHOSPHATE SYNTHASE"/>
    <property type="match status" value="1"/>
</dbReference>
<proteinExistence type="inferred from homology"/>
<dbReference type="SFLD" id="SFLDS00005">
    <property type="entry name" value="Isoprenoid_Synthase_Type_I"/>
    <property type="match status" value="1"/>
</dbReference>
<dbReference type="InterPro" id="IPR000092">
    <property type="entry name" value="Polyprenyl_synt"/>
</dbReference>
<dbReference type="Proteomes" id="UP001596957">
    <property type="component" value="Unassembled WGS sequence"/>
</dbReference>
<dbReference type="SUPFAM" id="SSF48576">
    <property type="entry name" value="Terpenoid synthases"/>
    <property type="match status" value="1"/>
</dbReference>
<evidence type="ECO:0000256" key="1">
    <source>
        <dbReference type="ARBA" id="ARBA00022723"/>
    </source>
</evidence>
<evidence type="ECO:0000313" key="5">
    <source>
        <dbReference type="Proteomes" id="UP001596957"/>
    </source>
</evidence>
<dbReference type="RefSeq" id="WP_381264453.1">
    <property type="nucleotide sequence ID" value="NZ_JBHTBI010000102.1"/>
</dbReference>